<evidence type="ECO:0000256" key="10">
    <source>
        <dbReference type="RuleBase" id="RU004327"/>
    </source>
</evidence>
<dbReference type="InterPro" id="IPR005841">
    <property type="entry name" value="Alpha-D-phosphohexomutase_SF"/>
</dbReference>
<feature type="domain" description="Alpha-D-phosphohexomutase alpha/beta/alpha" evidence="14">
    <location>
        <begin position="257"/>
        <end position="364"/>
    </location>
</feature>
<dbReference type="Pfam" id="PF02878">
    <property type="entry name" value="PGM_PMM_I"/>
    <property type="match status" value="1"/>
</dbReference>
<feature type="modified residue" description="Phosphoserine" evidence="8">
    <location>
        <position position="101"/>
    </location>
</feature>
<dbReference type="InterPro" id="IPR036900">
    <property type="entry name" value="A-D-PHexomutase_C_sf"/>
</dbReference>
<dbReference type="InterPro" id="IPR005843">
    <property type="entry name" value="A-D-PHexomutase_C"/>
</dbReference>
<feature type="domain" description="Alpha-D-phosphohexomutase alpha/beta/alpha" evidence="12">
    <location>
        <begin position="2"/>
        <end position="138"/>
    </location>
</feature>
<evidence type="ECO:0000256" key="6">
    <source>
        <dbReference type="ARBA" id="ARBA00066330"/>
    </source>
</evidence>
<dbReference type="Gene3D" id="3.30.310.50">
    <property type="entry name" value="Alpha-D-phosphohexomutase, C-terminal domain"/>
    <property type="match status" value="1"/>
</dbReference>
<comment type="function">
    <text evidence="8 10">Catalyzes the conversion of glucosamine-6-phosphate to glucosamine-1-phosphate.</text>
</comment>
<dbReference type="AlphaFoldDB" id="A0A3D5QEJ2"/>
<dbReference type="GO" id="GO:0005829">
    <property type="term" value="C:cytosol"/>
    <property type="evidence" value="ECO:0007669"/>
    <property type="project" value="TreeGrafter"/>
</dbReference>
<sequence length="453" mass="49502">MRKYFGTDGVRGKANIFPMTSEFALLLGKAVAQTFKNGNKKHKIVVGKDTRISSYMFENAIVSGICSMGVDAIMLGVLPTPAIAFITRSLRADSGVVISASHNPYDDNGIKFFSNTGFKLNDDIEAKIENIIDTEDFNESSSEVGKAYRIETAIGRYVEYTKGTFDKNYDLKGLKIVLDCANGATYKVAPMAFEELGAEVYVIGDDPDGYNINDNCGAVHPERVAEKVVELGADLGISFDGDGDRVIFADEKGNIVNGDHILGICAQYMHTRGLLNGNTVVATVMSNIGLEKTLQGLGIDFIRSGVGDRYVIEEMLKGGYNLGGEQSGHIIFSDYNSTGDGMISAFQLLRAMVNENKPLSELAAFVEICPQVLKNFAVSSKVPIENLKETRRMIDDYETKFNGKGRILVRYSGTENKLRVMVEGEDLNFIKGITEEVGLKAVDEINKNFAGKI</sequence>
<comment type="similarity">
    <text evidence="1 8 9">Belongs to the phosphohexose mutase family.</text>
</comment>
<dbReference type="EMBL" id="DPPF01000164">
    <property type="protein sequence ID" value="HCW93582.1"/>
    <property type="molecule type" value="Genomic_DNA"/>
</dbReference>
<dbReference type="Pfam" id="PF02880">
    <property type="entry name" value="PGM_PMM_III"/>
    <property type="match status" value="1"/>
</dbReference>
<gene>
    <name evidence="8" type="primary">glmM</name>
    <name evidence="15" type="ORF">DHM44_07860</name>
</gene>
<keyword evidence="3 8" id="KW-0479">Metal-binding</keyword>
<feature type="binding site" evidence="8">
    <location>
        <position position="244"/>
    </location>
    <ligand>
        <name>Mg(2+)</name>
        <dbReference type="ChEBI" id="CHEBI:18420"/>
    </ligand>
</feature>
<reference evidence="15 16" key="1">
    <citation type="journal article" date="2018" name="Nat. Biotechnol.">
        <title>A standardized bacterial taxonomy based on genome phylogeny substantially revises the tree of life.</title>
        <authorList>
            <person name="Parks D.H."/>
            <person name="Chuvochina M."/>
            <person name="Waite D.W."/>
            <person name="Rinke C."/>
            <person name="Skarshewski A."/>
            <person name="Chaumeil P.A."/>
            <person name="Hugenholtz P."/>
        </authorList>
    </citation>
    <scope>NUCLEOTIDE SEQUENCE [LARGE SCALE GENOMIC DNA]</scope>
    <source>
        <strain evidence="15">UBA8672</strain>
    </source>
</reference>
<evidence type="ECO:0000256" key="8">
    <source>
        <dbReference type="HAMAP-Rule" id="MF_01554"/>
    </source>
</evidence>
<dbReference type="GO" id="GO:0005975">
    <property type="term" value="P:carbohydrate metabolic process"/>
    <property type="evidence" value="ECO:0007669"/>
    <property type="project" value="InterPro"/>
</dbReference>
<dbReference type="EC" id="5.4.2.10" evidence="6 8"/>
<dbReference type="GO" id="GO:0004615">
    <property type="term" value="F:phosphomannomutase activity"/>
    <property type="evidence" value="ECO:0007669"/>
    <property type="project" value="TreeGrafter"/>
</dbReference>
<dbReference type="NCBIfam" id="NF008139">
    <property type="entry name" value="PRK10887.1"/>
    <property type="match status" value="1"/>
</dbReference>
<evidence type="ECO:0000313" key="16">
    <source>
        <dbReference type="Proteomes" id="UP000262325"/>
    </source>
</evidence>
<feature type="active site" description="Phosphoserine intermediate" evidence="8">
    <location>
        <position position="101"/>
    </location>
</feature>
<dbReference type="GO" id="GO:0009252">
    <property type="term" value="P:peptidoglycan biosynthetic process"/>
    <property type="evidence" value="ECO:0007669"/>
    <property type="project" value="TreeGrafter"/>
</dbReference>
<feature type="binding site" description="via phosphate group" evidence="8">
    <location>
        <position position="101"/>
    </location>
    <ligand>
        <name>Mg(2+)</name>
        <dbReference type="ChEBI" id="CHEBI:18420"/>
    </ligand>
</feature>
<keyword evidence="4 8" id="KW-0460">Magnesium</keyword>
<dbReference type="InterPro" id="IPR016055">
    <property type="entry name" value="A-D-PHexomutase_a/b/a-I/II/III"/>
</dbReference>
<protein>
    <recommendedName>
        <fullName evidence="7 8">Phosphoglucosamine mutase</fullName>
        <ecNumber evidence="6 8">5.4.2.10</ecNumber>
    </recommendedName>
</protein>
<comment type="caution">
    <text evidence="15">The sequence shown here is derived from an EMBL/GenBank/DDBJ whole genome shotgun (WGS) entry which is preliminary data.</text>
</comment>
<dbReference type="RefSeq" id="WP_273266439.1">
    <property type="nucleotide sequence ID" value="NZ_JAAZVV010000074.1"/>
</dbReference>
<evidence type="ECO:0000259" key="11">
    <source>
        <dbReference type="Pfam" id="PF00408"/>
    </source>
</evidence>
<dbReference type="InterPro" id="IPR050060">
    <property type="entry name" value="Phosphoglucosamine_mutase"/>
</dbReference>
<dbReference type="SUPFAM" id="SSF53738">
    <property type="entry name" value="Phosphoglucomutase, first 3 domains"/>
    <property type="match status" value="3"/>
</dbReference>
<dbReference type="CDD" id="cd05802">
    <property type="entry name" value="GlmM"/>
    <property type="match status" value="1"/>
</dbReference>
<feature type="domain" description="Alpha-D-phosphohexomutase C-terminal" evidence="11">
    <location>
        <begin position="373"/>
        <end position="428"/>
    </location>
</feature>
<name>A0A3D5QEJ2_FLESI</name>
<dbReference type="GO" id="GO:0000287">
    <property type="term" value="F:magnesium ion binding"/>
    <property type="evidence" value="ECO:0007669"/>
    <property type="project" value="UniProtKB-UniRule"/>
</dbReference>
<dbReference type="NCBIfam" id="TIGR01455">
    <property type="entry name" value="glmM"/>
    <property type="match status" value="1"/>
</dbReference>
<evidence type="ECO:0000256" key="9">
    <source>
        <dbReference type="RuleBase" id="RU004326"/>
    </source>
</evidence>
<feature type="binding site" evidence="8">
    <location>
        <position position="242"/>
    </location>
    <ligand>
        <name>Mg(2+)</name>
        <dbReference type="ChEBI" id="CHEBI:18420"/>
    </ligand>
</feature>
<dbReference type="Pfam" id="PF02879">
    <property type="entry name" value="PGM_PMM_II"/>
    <property type="match status" value="1"/>
</dbReference>
<dbReference type="PROSITE" id="PS00710">
    <property type="entry name" value="PGM_PMM"/>
    <property type="match status" value="1"/>
</dbReference>
<dbReference type="Proteomes" id="UP000262325">
    <property type="component" value="Unassembled WGS sequence"/>
</dbReference>
<comment type="PTM">
    <text evidence="8">Activated by phosphorylation.</text>
</comment>
<evidence type="ECO:0000256" key="1">
    <source>
        <dbReference type="ARBA" id="ARBA00010231"/>
    </source>
</evidence>
<evidence type="ECO:0000256" key="7">
    <source>
        <dbReference type="ARBA" id="ARBA00068193"/>
    </source>
</evidence>
<dbReference type="PANTHER" id="PTHR42946">
    <property type="entry name" value="PHOSPHOHEXOSE MUTASE"/>
    <property type="match status" value="1"/>
</dbReference>
<evidence type="ECO:0000259" key="12">
    <source>
        <dbReference type="Pfam" id="PF02878"/>
    </source>
</evidence>
<dbReference type="InterPro" id="IPR016066">
    <property type="entry name" value="A-D-PHexomutase_CS"/>
</dbReference>
<dbReference type="FunFam" id="3.40.120.10:FF:000001">
    <property type="entry name" value="Phosphoglucosamine mutase"/>
    <property type="match status" value="1"/>
</dbReference>
<accession>A0A3D5QEJ2</accession>
<dbReference type="Pfam" id="PF00408">
    <property type="entry name" value="PGM_PMM_IV"/>
    <property type="match status" value="1"/>
</dbReference>
<evidence type="ECO:0000256" key="5">
    <source>
        <dbReference type="ARBA" id="ARBA00023235"/>
    </source>
</evidence>
<evidence type="ECO:0000259" key="14">
    <source>
        <dbReference type="Pfam" id="PF02880"/>
    </source>
</evidence>
<evidence type="ECO:0000256" key="4">
    <source>
        <dbReference type="ARBA" id="ARBA00022842"/>
    </source>
</evidence>
<evidence type="ECO:0000256" key="3">
    <source>
        <dbReference type="ARBA" id="ARBA00022723"/>
    </source>
</evidence>
<evidence type="ECO:0000256" key="2">
    <source>
        <dbReference type="ARBA" id="ARBA00022553"/>
    </source>
</evidence>
<organism evidence="15 16">
    <name type="scientific">Flexistipes sinusarabici</name>
    <dbReference type="NCBI Taxonomy" id="2352"/>
    <lineage>
        <taxon>Bacteria</taxon>
        <taxon>Pseudomonadati</taxon>
        <taxon>Deferribacterota</taxon>
        <taxon>Deferribacteres</taxon>
        <taxon>Deferribacterales</taxon>
        <taxon>Flexistipitaceae</taxon>
        <taxon>Flexistipes</taxon>
    </lineage>
</organism>
<dbReference type="HAMAP" id="MF_01554_B">
    <property type="entry name" value="GlmM_B"/>
    <property type="match status" value="1"/>
</dbReference>
<dbReference type="FunFam" id="3.40.120.10:FF:000002">
    <property type="entry name" value="Phosphoglucosamine mutase"/>
    <property type="match status" value="1"/>
</dbReference>
<evidence type="ECO:0000259" key="13">
    <source>
        <dbReference type="Pfam" id="PF02879"/>
    </source>
</evidence>
<proteinExistence type="inferred from homology"/>
<dbReference type="GO" id="GO:0008966">
    <property type="term" value="F:phosphoglucosamine mutase activity"/>
    <property type="evidence" value="ECO:0007669"/>
    <property type="project" value="UniProtKB-UniRule"/>
</dbReference>
<dbReference type="PRINTS" id="PR00509">
    <property type="entry name" value="PGMPMM"/>
</dbReference>
<feature type="domain" description="Alpha-D-phosphohexomutase alpha/beta/alpha" evidence="13">
    <location>
        <begin position="156"/>
        <end position="253"/>
    </location>
</feature>
<dbReference type="GO" id="GO:0006048">
    <property type="term" value="P:UDP-N-acetylglucosamine biosynthetic process"/>
    <property type="evidence" value="ECO:0007669"/>
    <property type="project" value="TreeGrafter"/>
</dbReference>
<dbReference type="Gene3D" id="3.40.120.10">
    <property type="entry name" value="Alpha-D-Glucose-1,6-Bisphosphate, subunit A, domain 3"/>
    <property type="match status" value="3"/>
</dbReference>
<keyword evidence="5 8" id="KW-0413">Isomerase</keyword>
<evidence type="ECO:0000313" key="15">
    <source>
        <dbReference type="EMBL" id="HCW93582.1"/>
    </source>
</evidence>
<keyword evidence="2 8" id="KW-0597">Phosphoprotein</keyword>
<dbReference type="InterPro" id="IPR005845">
    <property type="entry name" value="A-D-PHexomutase_a/b/a-II"/>
</dbReference>
<dbReference type="InterPro" id="IPR005844">
    <property type="entry name" value="A-D-PHexomutase_a/b/a-I"/>
</dbReference>
<feature type="binding site" evidence="8">
    <location>
        <position position="240"/>
    </location>
    <ligand>
        <name>Mg(2+)</name>
        <dbReference type="ChEBI" id="CHEBI:18420"/>
    </ligand>
</feature>
<dbReference type="InterPro" id="IPR006352">
    <property type="entry name" value="GlmM_bact"/>
</dbReference>
<comment type="catalytic activity">
    <reaction evidence="8 10">
        <text>alpha-D-glucosamine 1-phosphate = D-glucosamine 6-phosphate</text>
        <dbReference type="Rhea" id="RHEA:23424"/>
        <dbReference type="ChEBI" id="CHEBI:58516"/>
        <dbReference type="ChEBI" id="CHEBI:58725"/>
        <dbReference type="EC" id="5.4.2.10"/>
    </reaction>
</comment>
<dbReference type="PANTHER" id="PTHR42946:SF1">
    <property type="entry name" value="PHOSPHOGLUCOMUTASE (ALPHA-D-GLUCOSE-1,6-BISPHOSPHATE-DEPENDENT)"/>
    <property type="match status" value="1"/>
</dbReference>
<dbReference type="InterPro" id="IPR005846">
    <property type="entry name" value="A-D-PHexomutase_a/b/a-III"/>
</dbReference>
<dbReference type="SUPFAM" id="SSF55957">
    <property type="entry name" value="Phosphoglucomutase, C-terminal domain"/>
    <property type="match status" value="1"/>
</dbReference>
<comment type="cofactor">
    <cofactor evidence="8">
        <name>Mg(2+)</name>
        <dbReference type="ChEBI" id="CHEBI:18420"/>
    </cofactor>
    <text evidence="8">Binds 1 Mg(2+) ion per subunit.</text>
</comment>